<evidence type="ECO:0000313" key="1">
    <source>
        <dbReference type="EMBL" id="GAV52053.1"/>
    </source>
</evidence>
<name>A0A1Q3A8Z9_ZYGRO</name>
<proteinExistence type="predicted"/>
<evidence type="ECO:0000313" key="2">
    <source>
        <dbReference type="Proteomes" id="UP000187013"/>
    </source>
</evidence>
<dbReference type="AlphaFoldDB" id="A0A1Q3A8Z9"/>
<dbReference type="Proteomes" id="UP000187013">
    <property type="component" value="Unassembled WGS sequence"/>
</dbReference>
<comment type="caution">
    <text evidence="1">The sequence shown here is derived from an EMBL/GenBank/DDBJ whole genome shotgun (WGS) entry which is preliminary data.</text>
</comment>
<gene>
    <name evidence="1" type="ORF">ZYGR_0AG00440</name>
</gene>
<organism evidence="1 2">
    <name type="scientific">Zygosaccharomyces rouxii</name>
    <dbReference type="NCBI Taxonomy" id="4956"/>
    <lineage>
        <taxon>Eukaryota</taxon>
        <taxon>Fungi</taxon>
        <taxon>Dikarya</taxon>
        <taxon>Ascomycota</taxon>
        <taxon>Saccharomycotina</taxon>
        <taxon>Saccharomycetes</taxon>
        <taxon>Saccharomycetales</taxon>
        <taxon>Saccharomycetaceae</taxon>
        <taxon>Zygosaccharomyces</taxon>
    </lineage>
</organism>
<dbReference type="OrthoDB" id="4053447at2759"/>
<protein>
    <submittedName>
        <fullName evidence="1">Uncharacterized protein</fullName>
    </submittedName>
</protein>
<sequence>MKLQSLVEDLLLEDENYQRRSKALIFVLGDEARLYVERDLKASSGKLSSVNAIIRSRRDVEVLFLNRLQYLFMYLMKWEAEDVGYNRLILYGLDELISVNDQDTENLTNSQLRLANLVFNAAFRIKRKHCLKDVTVINLGDHVRLKQVENYWRHVC</sequence>
<dbReference type="EMBL" id="BDGX01000033">
    <property type="protein sequence ID" value="GAV52053.1"/>
    <property type="molecule type" value="Genomic_DNA"/>
</dbReference>
<accession>A0A1Q3A8Z9</accession>
<reference evidence="1 2" key="1">
    <citation type="submission" date="2016-08" db="EMBL/GenBank/DDBJ databases">
        <title>Draft genome sequence of allopolyploid Zygosaccharomyces rouxii.</title>
        <authorList>
            <person name="Watanabe J."/>
            <person name="Uehara K."/>
            <person name="Mogi Y."/>
            <person name="Tsukioka Y."/>
        </authorList>
    </citation>
    <scope>NUCLEOTIDE SEQUENCE [LARGE SCALE GENOMIC DNA]</scope>
    <source>
        <strain evidence="1 2">NBRC 110957</strain>
    </source>
</reference>